<dbReference type="InterPro" id="IPR019554">
    <property type="entry name" value="Soluble_ligand-bd"/>
</dbReference>
<dbReference type="InterPro" id="IPR037207">
    <property type="entry name" value="Nuop51_4Fe4S-bd_sf"/>
</dbReference>
<reference evidence="7 8" key="1">
    <citation type="journal article" date="2019" name="Int. J. Syst. Evol. Microbiol.">
        <title>The Global Catalogue of Microorganisms (GCM) 10K type strain sequencing project: providing services to taxonomists for standard genome sequencing and annotation.</title>
        <authorList>
            <consortium name="The Broad Institute Genomics Platform"/>
            <consortium name="The Broad Institute Genome Sequencing Center for Infectious Disease"/>
            <person name="Wu L."/>
            <person name="Ma J."/>
        </authorList>
    </citation>
    <scope>NUCLEOTIDE SEQUENCE [LARGE SCALE GENOMIC DNA]</scope>
    <source>
        <strain evidence="7 8">JCM 13002</strain>
    </source>
</reference>
<dbReference type="SUPFAM" id="SSF140490">
    <property type="entry name" value="Nqo1C-terminal domain-like"/>
    <property type="match status" value="1"/>
</dbReference>
<comment type="caution">
    <text evidence="7">The sequence shown here is derived from an EMBL/GenBank/DDBJ whole genome shotgun (WGS) entry which is preliminary data.</text>
</comment>
<proteinExistence type="inferred from homology"/>
<dbReference type="SMART" id="SM00928">
    <property type="entry name" value="NADH_4Fe-4S"/>
    <property type="match status" value="1"/>
</dbReference>
<evidence type="ECO:0000313" key="8">
    <source>
        <dbReference type="Proteomes" id="UP001499987"/>
    </source>
</evidence>
<dbReference type="Gene3D" id="3.10.20.600">
    <property type="match status" value="1"/>
</dbReference>
<dbReference type="Gene3D" id="1.20.1440.230">
    <property type="entry name" value="NADH-ubiquinone oxidoreductase 51kDa subunit, iron-sulphur binding domain"/>
    <property type="match status" value="1"/>
</dbReference>
<evidence type="ECO:0000256" key="4">
    <source>
        <dbReference type="ARBA" id="ARBA00023004"/>
    </source>
</evidence>
<dbReference type="Proteomes" id="UP001499987">
    <property type="component" value="Unassembled WGS sequence"/>
</dbReference>
<dbReference type="Gene3D" id="3.40.50.11540">
    <property type="entry name" value="NADH-ubiquinone oxidoreductase 51kDa subunit"/>
    <property type="match status" value="1"/>
</dbReference>
<dbReference type="Pfam" id="PF10589">
    <property type="entry name" value="NADH_4Fe-4S"/>
    <property type="match status" value="1"/>
</dbReference>
<keyword evidence="2" id="KW-0004">4Fe-4S</keyword>
<evidence type="ECO:0000256" key="2">
    <source>
        <dbReference type="ARBA" id="ARBA00022485"/>
    </source>
</evidence>
<dbReference type="InterPro" id="IPR037225">
    <property type="entry name" value="Nuo51_FMN-bd_sf"/>
</dbReference>
<sequence>MIPQTRAVAAPQPAGIPEGPADARLLHGWYSTGGPAGLTEHLERYGPPPTASGRRAADRLIRAVEEAGLTGRGGAAFPTGRKLRSVAARRGRAVVVANGMEGEPASGKDAALLDLAPHLVLDGAVLAAAAVGASAVHLCLARTRPWQLARLTAAVDERGRAGLDRLPVRVHALPHHYVSGEETSLVHWLNGGDARPTAAPPRPFEKGVGGRPTLVDNVETLAHLALVARYGPRWFRSAGSPDAPGTTLVTVSGSVRAPGVREIPLGTPVGSVVEAAGGASEPLGAVLVGGYFGSWLPFSAVGVPFSRAGLAGLGAGPGAGVLVALPRDACGLAETAGVLHHLAVQSAGQCGPCRFGLPAVAEDFARLAAGHTDPGLLDRLSRRTGLLAGRGACRHPDGASRLAATALEVFADDVRRHVRGGPCGAAGRRSVLTVPAAADPESEGWR</sequence>
<evidence type="ECO:0000256" key="3">
    <source>
        <dbReference type="ARBA" id="ARBA00022723"/>
    </source>
</evidence>
<dbReference type="EMBL" id="BAAALD010000006">
    <property type="protein sequence ID" value="GAA1072469.1"/>
    <property type="molecule type" value="Genomic_DNA"/>
</dbReference>
<evidence type="ECO:0000256" key="5">
    <source>
        <dbReference type="ARBA" id="ARBA00023014"/>
    </source>
</evidence>
<keyword evidence="4" id="KW-0408">Iron</keyword>
<dbReference type="Pfam" id="PF10531">
    <property type="entry name" value="SLBB"/>
    <property type="match status" value="1"/>
</dbReference>
<dbReference type="PANTHER" id="PTHR43578:SF3">
    <property type="entry name" value="NADH-QUINONE OXIDOREDUCTASE SUBUNIT F"/>
    <property type="match status" value="1"/>
</dbReference>
<feature type="domain" description="NADH-ubiquinone oxidoreductase 51kDa subunit iron-sulphur binding" evidence="6">
    <location>
        <begin position="332"/>
        <end position="377"/>
    </location>
</feature>
<evidence type="ECO:0000259" key="6">
    <source>
        <dbReference type="SMART" id="SM00928"/>
    </source>
</evidence>
<dbReference type="InterPro" id="IPR011538">
    <property type="entry name" value="Nuo51_FMN-bd"/>
</dbReference>
<keyword evidence="5" id="KW-0411">Iron-sulfur</keyword>
<evidence type="ECO:0000256" key="1">
    <source>
        <dbReference type="ARBA" id="ARBA00007523"/>
    </source>
</evidence>
<keyword evidence="3" id="KW-0479">Metal-binding</keyword>
<keyword evidence="8" id="KW-1185">Reference proteome</keyword>
<dbReference type="SUPFAM" id="SSF142019">
    <property type="entry name" value="Nqo1 FMN-binding domain-like"/>
    <property type="match status" value="1"/>
</dbReference>
<name>A0ABN1TB28_9ACTN</name>
<organism evidence="7 8">
    <name type="scientific">Kitasatospora arboriphila</name>
    <dbReference type="NCBI Taxonomy" id="258052"/>
    <lineage>
        <taxon>Bacteria</taxon>
        <taxon>Bacillati</taxon>
        <taxon>Actinomycetota</taxon>
        <taxon>Actinomycetes</taxon>
        <taxon>Kitasatosporales</taxon>
        <taxon>Streptomycetaceae</taxon>
        <taxon>Kitasatospora</taxon>
    </lineage>
</organism>
<dbReference type="SUPFAM" id="SSF142984">
    <property type="entry name" value="Nqo1 middle domain-like"/>
    <property type="match status" value="1"/>
</dbReference>
<evidence type="ECO:0000313" key="7">
    <source>
        <dbReference type="EMBL" id="GAA1072469.1"/>
    </source>
</evidence>
<gene>
    <name evidence="7" type="ORF">GCM10009663_10100</name>
</gene>
<dbReference type="Pfam" id="PF01512">
    <property type="entry name" value="Complex1_51K"/>
    <property type="match status" value="1"/>
</dbReference>
<dbReference type="RefSeq" id="WP_344622256.1">
    <property type="nucleotide sequence ID" value="NZ_BAAALD010000006.1"/>
</dbReference>
<comment type="similarity">
    <text evidence="1">Belongs to the complex I 51 kDa subunit family.</text>
</comment>
<dbReference type="InterPro" id="IPR019575">
    <property type="entry name" value="Nuop51_4Fe4S-bd"/>
</dbReference>
<protein>
    <submittedName>
        <fullName evidence="7">NADH-ubiquinone oxidoreductase-F iron-sulfur binding region domain-containing protein</fullName>
    </submittedName>
</protein>
<dbReference type="PANTHER" id="PTHR43578">
    <property type="entry name" value="NADH-QUINONE OXIDOREDUCTASE SUBUNIT F"/>
    <property type="match status" value="1"/>
</dbReference>
<accession>A0ABN1TB28</accession>